<gene>
    <name evidence="7" type="primary">lyx</name>
    <name evidence="7" type="ORF">MM817_01788</name>
</gene>
<dbReference type="InterPro" id="IPR050406">
    <property type="entry name" value="FGGY_Carb_Kinase"/>
</dbReference>
<organism evidence="7 8">
    <name type="scientific">Sulfoacidibacillus ferrooxidans</name>
    <dbReference type="NCBI Taxonomy" id="2005001"/>
    <lineage>
        <taxon>Bacteria</taxon>
        <taxon>Bacillati</taxon>
        <taxon>Bacillota</taxon>
        <taxon>Bacilli</taxon>
        <taxon>Bacillales</taxon>
        <taxon>Alicyclobacillaceae</taxon>
        <taxon>Sulfoacidibacillus</taxon>
    </lineage>
</organism>
<proteinExistence type="inferred from homology"/>
<dbReference type="Pfam" id="PF00370">
    <property type="entry name" value="FGGY_N"/>
    <property type="match status" value="1"/>
</dbReference>
<comment type="caution">
    <text evidence="7">The sequence shown here is derived from an EMBL/GenBank/DDBJ whole genome shotgun (WGS) entry which is preliminary data.</text>
</comment>
<dbReference type="RefSeq" id="WP_241713910.1">
    <property type="nucleotide sequence ID" value="NZ_JALBUF010000005.1"/>
</dbReference>
<name>A0A9X2ADJ9_9BACL</name>
<sequence>MSDSEVLVGIDIGTTSVKALAEDGSGVSIARAVRTIDTVSEQEQQAEQDPYDIYRAVQAVVKEVGEVVKASGRTITHIGMSAAMHSLMVIDDAGNPLTPLYTWMDLRAKEVSQALHTTDAGARRYRRTGTPVHAMTPAVKLQWLRTHKPALFAAGHRFVSCKEWLWWRLFGEYVVDESIASATGLMNLSTRQWDEETLTELAIPASSLSRIVSTTYTRHGMDMSGIETSGVSKATAVTIGASDGVLANLALGITESENMVLTMGTSLAVRTGSHKIVSDPIGRPFCYILDDTTYIVGGPSNSGGIVLEWVANHCGHGDQGTLDERLTALFAEAEHVLLDDLYFLPYVAGERAPLWNENAQASFIGLKASDQPAHLFRAAMEGILYNARWIAEQLMVAMDEQPSILVVSGRPFEHAWVQQLTADIFSIPVRVAQADDASTKGAIAMARMAHSATHLQAITRTLIKTAGAHMESRTIVPDDLESRRHALRFAHFQMLVKHLIPSV</sequence>
<dbReference type="PROSITE" id="PS00445">
    <property type="entry name" value="FGGY_KINASES_2"/>
    <property type="match status" value="1"/>
</dbReference>
<evidence type="ECO:0000259" key="6">
    <source>
        <dbReference type="Pfam" id="PF02782"/>
    </source>
</evidence>
<reference evidence="7" key="1">
    <citation type="submission" date="2022-03" db="EMBL/GenBank/DDBJ databases">
        <title>Draft Genome Sequence of Firmicute Strain S0AB, a Heterotrophic Iron/Sulfur-Oxidizing Extreme Acidophile.</title>
        <authorList>
            <person name="Vergara E."/>
            <person name="Pakostova E."/>
            <person name="Johnson D.B."/>
            <person name="Holmes D.S."/>
        </authorList>
    </citation>
    <scope>NUCLEOTIDE SEQUENCE</scope>
    <source>
        <strain evidence="7">S0AB</strain>
    </source>
</reference>
<dbReference type="InterPro" id="IPR000577">
    <property type="entry name" value="Carb_kinase_FGGY"/>
</dbReference>
<dbReference type="EC" id="2.7.1.-" evidence="7"/>
<dbReference type="GO" id="GO:0016301">
    <property type="term" value="F:kinase activity"/>
    <property type="evidence" value="ECO:0007669"/>
    <property type="project" value="UniProtKB-KW"/>
</dbReference>
<dbReference type="PANTHER" id="PTHR43095:SF2">
    <property type="entry name" value="GLUCONOKINASE"/>
    <property type="match status" value="1"/>
</dbReference>
<dbReference type="AlphaFoldDB" id="A0A9X2ADJ9"/>
<dbReference type="Pfam" id="PF02782">
    <property type="entry name" value="FGGY_C"/>
    <property type="match status" value="1"/>
</dbReference>
<keyword evidence="8" id="KW-1185">Reference proteome</keyword>
<dbReference type="SUPFAM" id="SSF53067">
    <property type="entry name" value="Actin-like ATPase domain"/>
    <property type="match status" value="2"/>
</dbReference>
<dbReference type="PIRSF" id="PIRSF000538">
    <property type="entry name" value="GlpK"/>
    <property type="match status" value="1"/>
</dbReference>
<accession>A0A9X2ADJ9</accession>
<dbReference type="PANTHER" id="PTHR43095">
    <property type="entry name" value="SUGAR KINASE"/>
    <property type="match status" value="1"/>
</dbReference>
<dbReference type="Gene3D" id="3.30.420.40">
    <property type="match status" value="2"/>
</dbReference>
<dbReference type="PROSITE" id="PS00933">
    <property type="entry name" value="FGGY_KINASES_1"/>
    <property type="match status" value="1"/>
</dbReference>
<dbReference type="GO" id="GO:0005975">
    <property type="term" value="P:carbohydrate metabolic process"/>
    <property type="evidence" value="ECO:0007669"/>
    <property type="project" value="InterPro"/>
</dbReference>
<evidence type="ECO:0000256" key="2">
    <source>
        <dbReference type="ARBA" id="ARBA00022679"/>
    </source>
</evidence>
<evidence type="ECO:0000313" key="7">
    <source>
        <dbReference type="EMBL" id="MCI0183505.1"/>
    </source>
</evidence>
<evidence type="ECO:0000259" key="5">
    <source>
        <dbReference type="Pfam" id="PF00370"/>
    </source>
</evidence>
<dbReference type="InterPro" id="IPR018485">
    <property type="entry name" value="FGGY_C"/>
</dbReference>
<evidence type="ECO:0000256" key="1">
    <source>
        <dbReference type="ARBA" id="ARBA00009156"/>
    </source>
</evidence>
<comment type="similarity">
    <text evidence="1 4">Belongs to the FGGY kinase family.</text>
</comment>
<dbReference type="EMBL" id="JALBUF010000005">
    <property type="protein sequence ID" value="MCI0183505.1"/>
    <property type="molecule type" value="Genomic_DNA"/>
</dbReference>
<feature type="domain" description="Carbohydrate kinase FGGY C-terminal" evidence="6">
    <location>
        <begin position="261"/>
        <end position="449"/>
    </location>
</feature>
<dbReference type="CDD" id="cd07770">
    <property type="entry name" value="ASKHA_NBD_FGGY_GntK"/>
    <property type="match status" value="1"/>
</dbReference>
<keyword evidence="3 4" id="KW-0418">Kinase</keyword>
<evidence type="ECO:0000256" key="4">
    <source>
        <dbReference type="RuleBase" id="RU003733"/>
    </source>
</evidence>
<dbReference type="InterPro" id="IPR018483">
    <property type="entry name" value="Carb_kinase_FGGY_CS"/>
</dbReference>
<dbReference type="Proteomes" id="UP001139263">
    <property type="component" value="Unassembled WGS sequence"/>
</dbReference>
<keyword evidence="2 4" id="KW-0808">Transferase</keyword>
<dbReference type="InterPro" id="IPR043129">
    <property type="entry name" value="ATPase_NBD"/>
</dbReference>
<dbReference type="InterPro" id="IPR018484">
    <property type="entry name" value="FGGY_N"/>
</dbReference>
<evidence type="ECO:0000313" key="8">
    <source>
        <dbReference type="Proteomes" id="UP001139263"/>
    </source>
</evidence>
<dbReference type="GO" id="GO:0016773">
    <property type="term" value="F:phosphotransferase activity, alcohol group as acceptor"/>
    <property type="evidence" value="ECO:0007669"/>
    <property type="project" value="InterPro"/>
</dbReference>
<evidence type="ECO:0000256" key="3">
    <source>
        <dbReference type="ARBA" id="ARBA00022777"/>
    </source>
</evidence>
<protein>
    <submittedName>
        <fullName evidence="7">L-xylulose/3-keto-L-gulonate kinase</fullName>
        <ecNumber evidence="7">2.7.1.-</ecNumber>
    </submittedName>
</protein>
<feature type="domain" description="Carbohydrate kinase FGGY N-terminal" evidence="5">
    <location>
        <begin position="7"/>
        <end position="249"/>
    </location>
</feature>